<reference evidence="8" key="1">
    <citation type="submission" date="2020-05" db="EMBL/GenBank/DDBJ databases">
        <authorList>
            <person name="Chiriac C."/>
            <person name="Salcher M."/>
            <person name="Ghai R."/>
            <person name="Kavagutti S V."/>
        </authorList>
    </citation>
    <scope>NUCLEOTIDE SEQUENCE</scope>
</reference>
<dbReference type="CDD" id="cd17574">
    <property type="entry name" value="REC_OmpR"/>
    <property type="match status" value="1"/>
</dbReference>
<dbReference type="InterPro" id="IPR001867">
    <property type="entry name" value="OmpR/PhoB-type_DNA-bd"/>
</dbReference>
<sequence>MTSAARILVVDDEESIRTLLAFPLRRDGHEVLTAADGREALEQFDRSRPDLVLLDVMLPGVDGFEVCRQLRQRSTVPIIMLSARGEEADRVTGLESGADDYVTKPFSVRELRSRVRAALRRAAMPAVQPGDTPPIEVGDLVIDPDRRRVTVRGEEVELTHLEFELLTTMAYAPGRVFTRDMLLERAWGGSAYRERRTVDVHVLHLREKIERDPKKPEHVITVRGLGYRFRDADD</sequence>
<evidence type="ECO:0000259" key="6">
    <source>
        <dbReference type="PROSITE" id="PS50110"/>
    </source>
</evidence>
<dbReference type="InterPro" id="IPR001789">
    <property type="entry name" value="Sig_transdc_resp-reg_receiver"/>
</dbReference>
<dbReference type="GO" id="GO:0032993">
    <property type="term" value="C:protein-DNA complex"/>
    <property type="evidence" value="ECO:0007669"/>
    <property type="project" value="TreeGrafter"/>
</dbReference>
<dbReference type="PANTHER" id="PTHR48111:SF40">
    <property type="entry name" value="PHOSPHATE REGULON TRANSCRIPTIONAL REGULATORY PROTEIN PHOB"/>
    <property type="match status" value="1"/>
</dbReference>
<keyword evidence="5" id="KW-0804">Transcription</keyword>
<dbReference type="Pfam" id="PF00486">
    <property type="entry name" value="Trans_reg_C"/>
    <property type="match status" value="1"/>
</dbReference>
<dbReference type="Pfam" id="PF00072">
    <property type="entry name" value="Response_reg"/>
    <property type="match status" value="1"/>
</dbReference>
<feature type="domain" description="Response regulatory" evidence="6">
    <location>
        <begin position="6"/>
        <end position="119"/>
    </location>
</feature>
<dbReference type="Gene3D" id="3.40.50.2300">
    <property type="match status" value="1"/>
</dbReference>
<dbReference type="GO" id="GO:0000976">
    <property type="term" value="F:transcription cis-regulatory region binding"/>
    <property type="evidence" value="ECO:0007669"/>
    <property type="project" value="TreeGrafter"/>
</dbReference>
<dbReference type="CDD" id="cd00383">
    <property type="entry name" value="trans_reg_C"/>
    <property type="match status" value="1"/>
</dbReference>
<dbReference type="GO" id="GO:0006355">
    <property type="term" value="P:regulation of DNA-templated transcription"/>
    <property type="evidence" value="ECO:0007669"/>
    <property type="project" value="InterPro"/>
</dbReference>
<dbReference type="PROSITE" id="PS50110">
    <property type="entry name" value="RESPONSE_REGULATORY"/>
    <property type="match status" value="1"/>
</dbReference>
<accession>A0A6J7J867</accession>
<evidence type="ECO:0000256" key="5">
    <source>
        <dbReference type="ARBA" id="ARBA00023163"/>
    </source>
</evidence>
<evidence type="ECO:0000256" key="2">
    <source>
        <dbReference type="ARBA" id="ARBA00023012"/>
    </source>
</evidence>
<organism evidence="8">
    <name type="scientific">freshwater metagenome</name>
    <dbReference type="NCBI Taxonomy" id="449393"/>
    <lineage>
        <taxon>unclassified sequences</taxon>
        <taxon>metagenomes</taxon>
        <taxon>ecological metagenomes</taxon>
    </lineage>
</organism>
<gene>
    <name evidence="8" type="ORF">UFOPK3564_02850</name>
</gene>
<dbReference type="SMART" id="SM00448">
    <property type="entry name" value="REC"/>
    <property type="match status" value="1"/>
</dbReference>
<dbReference type="SMART" id="SM00862">
    <property type="entry name" value="Trans_reg_C"/>
    <property type="match status" value="1"/>
</dbReference>
<dbReference type="GO" id="GO:0000156">
    <property type="term" value="F:phosphorelay response regulator activity"/>
    <property type="evidence" value="ECO:0007669"/>
    <property type="project" value="TreeGrafter"/>
</dbReference>
<dbReference type="InterPro" id="IPR039420">
    <property type="entry name" value="WalR-like"/>
</dbReference>
<dbReference type="EMBL" id="CAFBMK010000228">
    <property type="protein sequence ID" value="CAB4939405.1"/>
    <property type="molecule type" value="Genomic_DNA"/>
</dbReference>
<keyword evidence="2" id="KW-0902">Two-component regulatory system</keyword>
<dbReference type="Gene3D" id="6.10.250.690">
    <property type="match status" value="1"/>
</dbReference>
<dbReference type="FunFam" id="1.10.10.10:FF:000018">
    <property type="entry name" value="DNA-binding response regulator ResD"/>
    <property type="match status" value="1"/>
</dbReference>
<evidence type="ECO:0000256" key="1">
    <source>
        <dbReference type="ARBA" id="ARBA00022553"/>
    </source>
</evidence>
<dbReference type="PANTHER" id="PTHR48111">
    <property type="entry name" value="REGULATOR OF RPOS"/>
    <property type="match status" value="1"/>
</dbReference>
<name>A0A6J7J867_9ZZZZ</name>
<protein>
    <submittedName>
        <fullName evidence="8">Unannotated protein</fullName>
    </submittedName>
</protein>
<evidence type="ECO:0000256" key="4">
    <source>
        <dbReference type="ARBA" id="ARBA00023125"/>
    </source>
</evidence>
<evidence type="ECO:0000259" key="7">
    <source>
        <dbReference type="PROSITE" id="PS51755"/>
    </source>
</evidence>
<proteinExistence type="predicted"/>
<dbReference type="Gene3D" id="1.10.10.10">
    <property type="entry name" value="Winged helix-like DNA-binding domain superfamily/Winged helix DNA-binding domain"/>
    <property type="match status" value="1"/>
</dbReference>
<dbReference type="InterPro" id="IPR011006">
    <property type="entry name" value="CheY-like_superfamily"/>
</dbReference>
<dbReference type="SUPFAM" id="SSF52172">
    <property type="entry name" value="CheY-like"/>
    <property type="match status" value="1"/>
</dbReference>
<keyword evidence="4" id="KW-0238">DNA-binding</keyword>
<dbReference type="PROSITE" id="PS51755">
    <property type="entry name" value="OMPR_PHOB"/>
    <property type="match status" value="1"/>
</dbReference>
<feature type="domain" description="OmpR/PhoB-type" evidence="7">
    <location>
        <begin position="132"/>
        <end position="231"/>
    </location>
</feature>
<dbReference type="InterPro" id="IPR036388">
    <property type="entry name" value="WH-like_DNA-bd_sf"/>
</dbReference>
<keyword evidence="1" id="KW-0597">Phosphoprotein</keyword>
<dbReference type="GO" id="GO:0005829">
    <property type="term" value="C:cytosol"/>
    <property type="evidence" value="ECO:0007669"/>
    <property type="project" value="TreeGrafter"/>
</dbReference>
<keyword evidence="3" id="KW-0805">Transcription regulation</keyword>
<dbReference type="AlphaFoldDB" id="A0A6J7J867"/>
<evidence type="ECO:0000313" key="8">
    <source>
        <dbReference type="EMBL" id="CAB4939405.1"/>
    </source>
</evidence>
<evidence type="ECO:0000256" key="3">
    <source>
        <dbReference type="ARBA" id="ARBA00023015"/>
    </source>
</evidence>
<dbReference type="FunFam" id="3.40.50.2300:FF:000001">
    <property type="entry name" value="DNA-binding response regulator PhoB"/>
    <property type="match status" value="1"/>
</dbReference>